<evidence type="ECO:0000259" key="4">
    <source>
        <dbReference type="PROSITE" id="PS50213"/>
    </source>
</evidence>
<feature type="domain" description="FAS1" evidence="4">
    <location>
        <begin position="68"/>
        <end position="197"/>
    </location>
</feature>
<dbReference type="InterPro" id="IPR000782">
    <property type="entry name" value="FAS1_domain"/>
</dbReference>
<dbReference type="RefSeq" id="WP_207925912.1">
    <property type="nucleotide sequence ID" value="NZ_SLWS01000001.1"/>
</dbReference>
<name>A0A4V2S936_9PSEU</name>
<dbReference type="PROSITE" id="PS50213">
    <property type="entry name" value="FAS1"/>
    <property type="match status" value="2"/>
</dbReference>
<reference evidence="5 6" key="1">
    <citation type="submission" date="2019-03" db="EMBL/GenBank/DDBJ databases">
        <title>Genomic Encyclopedia of Type Strains, Phase IV (KMG-IV): sequencing the most valuable type-strain genomes for metagenomic binning, comparative biology and taxonomic classification.</title>
        <authorList>
            <person name="Goeker M."/>
        </authorList>
    </citation>
    <scope>NUCLEOTIDE SEQUENCE [LARGE SCALE GENOMIC DNA]</scope>
    <source>
        <strain evidence="5 6">DSM 45934</strain>
    </source>
</reference>
<dbReference type="InterPro" id="IPR050904">
    <property type="entry name" value="Adhesion/Biosynth-related"/>
</dbReference>
<dbReference type="SMART" id="SM00554">
    <property type="entry name" value="FAS1"/>
    <property type="match status" value="2"/>
</dbReference>
<feature type="region of interest" description="Disordered" evidence="2">
    <location>
        <begin position="27"/>
        <end position="48"/>
    </location>
</feature>
<dbReference type="GO" id="GO:0050839">
    <property type="term" value="F:cell adhesion molecule binding"/>
    <property type="evidence" value="ECO:0007669"/>
    <property type="project" value="TreeGrafter"/>
</dbReference>
<dbReference type="GO" id="GO:0031012">
    <property type="term" value="C:extracellular matrix"/>
    <property type="evidence" value="ECO:0007669"/>
    <property type="project" value="TreeGrafter"/>
</dbReference>
<dbReference type="EMBL" id="SLWS01000001">
    <property type="protein sequence ID" value="TCO65940.1"/>
    <property type="molecule type" value="Genomic_DNA"/>
</dbReference>
<dbReference type="SUPFAM" id="SSF82153">
    <property type="entry name" value="FAS1 domain"/>
    <property type="match status" value="2"/>
</dbReference>
<feature type="signal peptide" evidence="3">
    <location>
        <begin position="1"/>
        <end position="20"/>
    </location>
</feature>
<organism evidence="5 6">
    <name type="scientific">Actinocrispum wychmicini</name>
    <dbReference type="NCBI Taxonomy" id="1213861"/>
    <lineage>
        <taxon>Bacteria</taxon>
        <taxon>Bacillati</taxon>
        <taxon>Actinomycetota</taxon>
        <taxon>Actinomycetes</taxon>
        <taxon>Pseudonocardiales</taxon>
        <taxon>Pseudonocardiaceae</taxon>
        <taxon>Actinocrispum</taxon>
    </lineage>
</organism>
<keyword evidence="6" id="KW-1185">Reference proteome</keyword>
<dbReference type="PANTHER" id="PTHR10900">
    <property type="entry name" value="PERIOSTIN-RELATED"/>
    <property type="match status" value="1"/>
</dbReference>
<dbReference type="GO" id="GO:0005615">
    <property type="term" value="C:extracellular space"/>
    <property type="evidence" value="ECO:0007669"/>
    <property type="project" value="TreeGrafter"/>
</dbReference>
<feature type="domain" description="FAS1" evidence="4">
    <location>
        <begin position="223"/>
        <end position="354"/>
    </location>
</feature>
<dbReference type="PROSITE" id="PS51257">
    <property type="entry name" value="PROKAR_LIPOPROTEIN"/>
    <property type="match status" value="1"/>
</dbReference>
<dbReference type="FunFam" id="2.30.180.10:FF:000019">
    <property type="entry name" value="Cell surface lipoprotein"/>
    <property type="match status" value="2"/>
</dbReference>
<evidence type="ECO:0000313" key="6">
    <source>
        <dbReference type="Proteomes" id="UP000295680"/>
    </source>
</evidence>
<proteinExistence type="predicted"/>
<sequence>MRLPRKAVVVVGGFALMALAACGNSTTAAPAAQPSPAPPSTSAMASQFGPACGAVPKEGAGSFQGMAQDPVATAASNNPVLSTLVAAVKQAGLVDTLNGAKDITVFAPTNDAFAKIPKATLDKVLADKATLTKILTHHVVGKTVTPTDLSSGTFDTLAKDTVTTSGSGDSFKVDNANVVCGNVKTANATVYIVDSVLIPAEQFGPACSAVPKDGAGSFQGMAQDPVATAASNNPVLSTLVAAVKQAGLVDTLNGLKGVTVFAPTNDAFAKIPKADLDKVLADKATLTKILTYHVVGKTVTPTDLANGSFDTVEKGKLTTMGSGTDFTVGTGGAKVVCGNVKTANATVYIIDSVLMPPAN</sequence>
<evidence type="ECO:0000256" key="2">
    <source>
        <dbReference type="SAM" id="MobiDB-lite"/>
    </source>
</evidence>
<evidence type="ECO:0000313" key="5">
    <source>
        <dbReference type="EMBL" id="TCO65940.1"/>
    </source>
</evidence>
<keyword evidence="1 3" id="KW-0732">Signal</keyword>
<dbReference type="Proteomes" id="UP000295680">
    <property type="component" value="Unassembled WGS sequence"/>
</dbReference>
<feature type="chain" id="PRO_5038733333" evidence="3">
    <location>
        <begin position="21"/>
        <end position="359"/>
    </location>
</feature>
<accession>A0A4V2S936</accession>
<dbReference type="AlphaFoldDB" id="A0A4V2S936"/>
<dbReference type="InterPro" id="IPR036378">
    <property type="entry name" value="FAS1_dom_sf"/>
</dbReference>
<evidence type="ECO:0000256" key="3">
    <source>
        <dbReference type="SAM" id="SignalP"/>
    </source>
</evidence>
<evidence type="ECO:0000256" key="1">
    <source>
        <dbReference type="ARBA" id="ARBA00022729"/>
    </source>
</evidence>
<dbReference type="Pfam" id="PF02469">
    <property type="entry name" value="Fasciclin"/>
    <property type="match status" value="2"/>
</dbReference>
<dbReference type="PANTHER" id="PTHR10900:SF77">
    <property type="entry name" value="FI19380P1"/>
    <property type="match status" value="1"/>
</dbReference>
<dbReference type="Gene3D" id="2.30.180.10">
    <property type="entry name" value="FAS1 domain"/>
    <property type="match status" value="2"/>
</dbReference>
<dbReference type="GO" id="GO:0030198">
    <property type="term" value="P:extracellular matrix organization"/>
    <property type="evidence" value="ECO:0007669"/>
    <property type="project" value="TreeGrafter"/>
</dbReference>
<protein>
    <submittedName>
        <fullName evidence="5">Putative surface protein with fasciclin (FAS1) repeats</fullName>
    </submittedName>
</protein>
<dbReference type="GO" id="GO:0007155">
    <property type="term" value="P:cell adhesion"/>
    <property type="evidence" value="ECO:0007669"/>
    <property type="project" value="TreeGrafter"/>
</dbReference>
<comment type="caution">
    <text evidence="5">The sequence shown here is derived from an EMBL/GenBank/DDBJ whole genome shotgun (WGS) entry which is preliminary data.</text>
</comment>
<gene>
    <name evidence="5" type="ORF">EV192_1011732</name>
</gene>